<evidence type="ECO:0000256" key="8">
    <source>
        <dbReference type="ARBA" id="ARBA00049551"/>
    </source>
</evidence>
<evidence type="ECO:0000256" key="3">
    <source>
        <dbReference type="ARBA" id="ARBA00021007"/>
    </source>
</evidence>
<keyword evidence="9" id="KW-0679">Respiratory chain</keyword>
<feature type="transmembrane region" description="Helical" evidence="9">
    <location>
        <begin position="91"/>
        <end position="113"/>
    </location>
</feature>
<keyword evidence="5 9" id="KW-0812">Transmembrane</keyword>
<dbReference type="InterPro" id="IPR000440">
    <property type="entry name" value="NADH_UbQ/plastoQ_OxRdtase_su3"/>
</dbReference>
<feature type="transmembrane region" description="Helical" evidence="9">
    <location>
        <begin position="65"/>
        <end position="85"/>
    </location>
</feature>
<dbReference type="PANTHER" id="PTHR11058">
    <property type="entry name" value="NADH-UBIQUINONE OXIDOREDUCTASE CHAIN 3"/>
    <property type="match status" value="1"/>
</dbReference>
<dbReference type="PANTHER" id="PTHR11058:SF9">
    <property type="entry name" value="NADH-UBIQUINONE OXIDOREDUCTASE CHAIN 3"/>
    <property type="match status" value="1"/>
</dbReference>
<dbReference type="GO" id="GO:0008137">
    <property type="term" value="F:NADH dehydrogenase (ubiquinone) activity"/>
    <property type="evidence" value="ECO:0007669"/>
    <property type="project" value="UniProtKB-UniRule"/>
</dbReference>
<comment type="function">
    <text evidence="9">Core subunit of the mitochondrial membrane respiratory chain NADH dehydrogenase (Complex I) which catalyzes electron transfer from NADH through the respiratory chain, using ubiquinone as an electron acceptor. Essential for the catalytic activity of complex I.</text>
</comment>
<keyword evidence="9" id="KW-0520">NAD</keyword>
<reference evidence="10" key="2">
    <citation type="journal article" date="2014" name="Mitochondrial DNA">
        <title>The complete mitogenome of the marine bivalve Lutraria rhynchaena Jonas 1844 (Heterodonta: Bivalvia: Mactridae).</title>
        <authorList>
            <person name="Gan H.M."/>
            <person name="Tan M.H."/>
            <person name="Thai B.T."/>
            <person name="Austin C.M."/>
        </authorList>
    </citation>
    <scope>NUCLEOTIDE SEQUENCE</scope>
    <source>
        <strain evidence="10">VD8</strain>
    </source>
</reference>
<dbReference type="AlphaFoldDB" id="W1IB89"/>
<comment type="subcellular location">
    <subcellularLocation>
        <location evidence="1">Membrane</location>
    </subcellularLocation>
    <subcellularLocation>
        <location evidence="9">Mitochondrion membrane</location>
        <topology evidence="9">Multi-pass membrane protein</topology>
    </subcellularLocation>
</comment>
<organism evidence="10">
    <name type="scientific">Lutraria rhynchaena</name>
    <dbReference type="NCBI Taxonomy" id="1380851"/>
    <lineage>
        <taxon>Eukaryota</taxon>
        <taxon>Metazoa</taxon>
        <taxon>Spiralia</taxon>
        <taxon>Lophotrochozoa</taxon>
        <taxon>Mollusca</taxon>
        <taxon>Bivalvia</taxon>
        <taxon>Autobranchia</taxon>
        <taxon>Heteroconchia</taxon>
        <taxon>Euheterodonta</taxon>
        <taxon>Imparidentia</taxon>
        <taxon>Neoheterodontei</taxon>
        <taxon>Venerida</taxon>
        <taxon>Mactroidea</taxon>
        <taxon>Mactridae</taxon>
        <taxon>Lutraria</taxon>
    </lineage>
</organism>
<keyword evidence="4 9" id="KW-0813">Transport</keyword>
<comment type="similarity">
    <text evidence="2 9">Belongs to the complex I subunit 3 family.</text>
</comment>
<keyword evidence="9 10" id="KW-0496">Mitochondrion</keyword>
<comment type="catalytic activity">
    <reaction evidence="8 9">
        <text>a ubiquinone + NADH + 5 H(+)(in) = a ubiquinol + NAD(+) + 4 H(+)(out)</text>
        <dbReference type="Rhea" id="RHEA:29091"/>
        <dbReference type="Rhea" id="RHEA-COMP:9565"/>
        <dbReference type="Rhea" id="RHEA-COMP:9566"/>
        <dbReference type="ChEBI" id="CHEBI:15378"/>
        <dbReference type="ChEBI" id="CHEBI:16389"/>
        <dbReference type="ChEBI" id="CHEBI:17976"/>
        <dbReference type="ChEBI" id="CHEBI:57540"/>
        <dbReference type="ChEBI" id="CHEBI:57945"/>
        <dbReference type="EC" id="7.1.1.2"/>
    </reaction>
</comment>
<keyword evidence="7 9" id="KW-0472">Membrane</keyword>
<dbReference type="Pfam" id="PF00507">
    <property type="entry name" value="Oxidored_q4"/>
    <property type="match status" value="1"/>
</dbReference>
<feature type="transmembrane region" description="Helical" evidence="9">
    <location>
        <begin position="12"/>
        <end position="33"/>
    </location>
</feature>
<dbReference type="Gene3D" id="1.20.58.1610">
    <property type="entry name" value="NADH:ubiquinone/plastoquinone oxidoreductase, chain 3"/>
    <property type="match status" value="1"/>
</dbReference>
<dbReference type="EMBL" id="HG799089">
    <property type="protein sequence ID" value="CDL72588.1"/>
    <property type="molecule type" value="Genomic_DNA"/>
</dbReference>
<keyword evidence="9" id="KW-0249">Electron transport</keyword>
<dbReference type="GO" id="GO:0030964">
    <property type="term" value="C:NADH dehydrogenase complex"/>
    <property type="evidence" value="ECO:0007669"/>
    <property type="project" value="TreeGrafter"/>
</dbReference>
<keyword evidence="6 9" id="KW-1133">Transmembrane helix</keyword>
<evidence type="ECO:0000256" key="4">
    <source>
        <dbReference type="ARBA" id="ARBA00022448"/>
    </source>
</evidence>
<proteinExistence type="inferred from homology"/>
<evidence type="ECO:0000256" key="9">
    <source>
        <dbReference type="RuleBase" id="RU003640"/>
    </source>
</evidence>
<evidence type="ECO:0000256" key="6">
    <source>
        <dbReference type="ARBA" id="ARBA00022989"/>
    </source>
</evidence>
<name>W1IB89_9BIVA</name>
<evidence type="ECO:0000256" key="2">
    <source>
        <dbReference type="ARBA" id="ARBA00008472"/>
    </source>
</evidence>
<geneLocation type="mitochondrion" evidence="10"/>
<gene>
    <name evidence="10" type="primary">nad3</name>
</gene>
<protein>
    <recommendedName>
        <fullName evidence="3 9">NADH-ubiquinone oxidoreductase chain 3</fullName>
        <ecNumber evidence="9">7.1.1.2</ecNumber>
    </recommendedName>
</protein>
<keyword evidence="9" id="KW-0830">Ubiquinone</keyword>
<keyword evidence="9" id="KW-1278">Translocase</keyword>
<evidence type="ECO:0000313" key="10">
    <source>
        <dbReference type="EMBL" id="CDL72588.1"/>
    </source>
</evidence>
<dbReference type="InterPro" id="IPR038430">
    <property type="entry name" value="NDAH_ubi_oxred_su3_sf"/>
</dbReference>
<evidence type="ECO:0000256" key="7">
    <source>
        <dbReference type="ARBA" id="ARBA00023136"/>
    </source>
</evidence>
<accession>W1IB89</accession>
<evidence type="ECO:0000256" key="1">
    <source>
        <dbReference type="ARBA" id="ARBA00004370"/>
    </source>
</evidence>
<reference evidence="10" key="1">
    <citation type="submission" date="2013-12" db="EMBL/GenBank/DDBJ databases">
        <authorList>
            <person name="Gan H."/>
        </authorList>
    </citation>
    <scope>NUCLEOTIDE SEQUENCE</scope>
    <source>
        <strain evidence="10">VD8</strain>
    </source>
</reference>
<evidence type="ECO:0000256" key="5">
    <source>
        <dbReference type="ARBA" id="ARBA00022692"/>
    </source>
</evidence>
<dbReference type="GO" id="GO:0031966">
    <property type="term" value="C:mitochondrial membrane"/>
    <property type="evidence" value="ECO:0007669"/>
    <property type="project" value="UniProtKB-SubCell"/>
</dbReference>
<dbReference type="EC" id="7.1.1.2" evidence="9"/>
<sequence>MSSMALSSLYGGVFFLFCISLMGVVMMGLGVVCGQRGRYTKDKLVAFECGFDPLSSCRSPFSFRFFVLALLFLIFDVEIVLIVSFCYSLKITSIIMPSVGLFFFFFFFVILLLGLMHEANEGALCW</sequence>